<protein>
    <submittedName>
        <fullName evidence="1">Uncharacterized protein</fullName>
    </submittedName>
</protein>
<comment type="caution">
    <text evidence="1">The sequence shown here is derived from an EMBL/GenBank/DDBJ whole genome shotgun (WGS) entry which is preliminary data.</text>
</comment>
<organism evidence="1 2">
    <name type="scientific">Marinobacter halophilus</name>
    <dbReference type="NCBI Taxonomy" id="1323740"/>
    <lineage>
        <taxon>Bacteria</taxon>
        <taxon>Pseudomonadati</taxon>
        <taxon>Pseudomonadota</taxon>
        <taxon>Gammaproteobacteria</taxon>
        <taxon>Pseudomonadales</taxon>
        <taxon>Marinobacteraceae</taxon>
        <taxon>Marinobacter</taxon>
    </lineage>
</organism>
<evidence type="ECO:0000313" key="1">
    <source>
        <dbReference type="EMBL" id="PSF07781.1"/>
    </source>
</evidence>
<keyword evidence="2" id="KW-1185">Reference proteome</keyword>
<evidence type="ECO:0000313" key="2">
    <source>
        <dbReference type="Proteomes" id="UP000238385"/>
    </source>
</evidence>
<accession>A0A2T1KCC6</accession>
<reference evidence="1 2" key="1">
    <citation type="submission" date="2018-03" db="EMBL/GenBank/DDBJ databases">
        <title>Marinobacter brunus sp. nov., a marine bacterium of Gamma-proteobacteria isolated from the surface seawater of the South China Sea.</title>
        <authorList>
            <person name="Cheng H."/>
            <person name="Wu Y.-H."/>
            <person name="Xamxidin M."/>
            <person name="Xu X.-W."/>
        </authorList>
    </citation>
    <scope>NUCLEOTIDE SEQUENCE [LARGE SCALE GENOMIC DNA]</scope>
    <source>
        <strain evidence="1 2">JCM 30472</strain>
    </source>
</reference>
<dbReference type="RefSeq" id="WP_106671650.1">
    <property type="nucleotide sequence ID" value="NZ_BMFE01000001.1"/>
</dbReference>
<name>A0A2T1KCC6_9GAMM</name>
<proteinExistence type="predicted"/>
<dbReference type="AlphaFoldDB" id="A0A2T1KCC6"/>
<dbReference type="Proteomes" id="UP000238385">
    <property type="component" value="Unassembled WGS sequence"/>
</dbReference>
<dbReference type="OrthoDB" id="6076742at2"/>
<dbReference type="EMBL" id="PXNN01000013">
    <property type="protein sequence ID" value="PSF07781.1"/>
    <property type="molecule type" value="Genomic_DNA"/>
</dbReference>
<sequence length="605" mass="62122">MKTKASQRGALIFATPLLLALVFIFGTLMIDGARLLLLQSEMQSIVNSASTAAADEAQACGGIDPGWNKMLQRTLLAAEAAGFDGDPEALDIVPGVLRPGAAANTPMRFSSRDATTQMAQTNAVMVRYTREEPVSFLLPTSVFPPITISADAVARKEVYATLSAAGSTANVEGGLLGSLVGELIGVPGYSLNATDLQSLENTLVSLGDLLAGLGVDRLTDLVDEPLLDVLSSVAILAGGTASPAGRLVDDLSSAVGLSGLNASAVFDVLGEPPGSTDANIPVYDFAVSVILNSVRALNQSGAGLLSLTLDTSQSTVLSDLVGSNDLLGDIDLTLKLLVDEPPKIVIGPARKDSNDQWLTTLRAADVSVDASADLQLATGVIGDLVSTLSLGLVKVDVLDSIRIPLGVQVGGGRAGLVGANCAAGSDNRTQFDLLLQTNVSNIETGSIDGATGQIVPDSIHASILRLRDLLNIVNVDVCVAADLDVEVSSAPTVEQLQSYNLYCPGGQCEIQEMVAGSGVDNADINLHNLSLLNCNSGGSTSDIDAVLAGLVSPLTALLELVAEQTLGNVLAPLLSALGADLGGMHVRVLGAEQTGSQLVENVVFE</sequence>
<gene>
    <name evidence="1" type="ORF">C7H08_10225</name>
</gene>